<dbReference type="EMBL" id="CM002874">
    <property type="protein sequence ID" value="KFK32371.1"/>
    <property type="molecule type" value="Genomic_DNA"/>
</dbReference>
<dbReference type="AlphaFoldDB" id="A0A087GR69"/>
<dbReference type="InterPro" id="IPR002061">
    <property type="entry name" value="Scorpion_toxinL/defensin"/>
</dbReference>
<feature type="domain" description="Knottins-like" evidence="7">
    <location>
        <begin position="33"/>
        <end position="88"/>
    </location>
</feature>
<dbReference type="SUPFAM" id="SSF57095">
    <property type="entry name" value="Scorpion toxin-like"/>
    <property type="match status" value="1"/>
</dbReference>
<feature type="chain" id="PRO_5001822413" description="Knottins-like domain-containing protein" evidence="6">
    <location>
        <begin position="30"/>
        <end position="101"/>
    </location>
</feature>
<dbReference type="InterPro" id="IPR003614">
    <property type="entry name" value="Knottins"/>
</dbReference>
<evidence type="ECO:0000256" key="3">
    <source>
        <dbReference type="ARBA" id="ARBA00022529"/>
    </source>
</evidence>
<keyword evidence="4" id="KW-0295">Fungicide</keyword>
<dbReference type="OrthoDB" id="1052518at2759"/>
<dbReference type="Proteomes" id="UP000029120">
    <property type="component" value="Chromosome 6"/>
</dbReference>
<dbReference type="GO" id="GO:0050832">
    <property type="term" value="P:defense response to fungus"/>
    <property type="evidence" value="ECO:0007669"/>
    <property type="project" value="UniProtKB-KW"/>
</dbReference>
<evidence type="ECO:0000313" key="8">
    <source>
        <dbReference type="EMBL" id="KFK32371.1"/>
    </source>
</evidence>
<dbReference type="OMA" id="CAPRIRP"/>
<comment type="similarity">
    <text evidence="5">Belongs to the DEFL family. Protease inhibitor I18 (RTI/MTI-2) subfamily.</text>
</comment>
<dbReference type="GO" id="GO:0031640">
    <property type="term" value="P:killing of cells of another organism"/>
    <property type="evidence" value="ECO:0007669"/>
    <property type="project" value="UniProtKB-KW"/>
</dbReference>
<keyword evidence="6" id="KW-0732">Signal</keyword>
<evidence type="ECO:0000256" key="2">
    <source>
        <dbReference type="ARBA" id="ARBA00022525"/>
    </source>
</evidence>
<evidence type="ECO:0000256" key="5">
    <source>
        <dbReference type="ARBA" id="ARBA00038027"/>
    </source>
</evidence>
<evidence type="ECO:0000256" key="6">
    <source>
        <dbReference type="SAM" id="SignalP"/>
    </source>
</evidence>
<dbReference type="GO" id="GO:0005576">
    <property type="term" value="C:extracellular region"/>
    <property type="evidence" value="ECO:0007669"/>
    <property type="project" value="UniProtKB-SubCell"/>
</dbReference>
<keyword evidence="9" id="KW-1185">Reference proteome</keyword>
<keyword evidence="2" id="KW-0964">Secreted</keyword>
<feature type="signal peptide" evidence="6">
    <location>
        <begin position="1"/>
        <end position="29"/>
    </location>
</feature>
<reference evidence="9" key="1">
    <citation type="journal article" date="2015" name="Nat. Plants">
        <title>Genome expansion of Arabis alpina linked with retrotransposition and reduced symmetric DNA methylation.</title>
        <authorList>
            <person name="Willing E.M."/>
            <person name="Rawat V."/>
            <person name="Mandakova T."/>
            <person name="Maumus F."/>
            <person name="James G.V."/>
            <person name="Nordstroem K.J."/>
            <person name="Becker C."/>
            <person name="Warthmann N."/>
            <person name="Chica C."/>
            <person name="Szarzynska B."/>
            <person name="Zytnicki M."/>
            <person name="Albani M.C."/>
            <person name="Kiefer C."/>
            <person name="Bergonzi S."/>
            <person name="Castaings L."/>
            <person name="Mateos J.L."/>
            <person name="Berns M.C."/>
            <person name="Bujdoso N."/>
            <person name="Piofczyk T."/>
            <person name="de Lorenzo L."/>
            <person name="Barrero-Sicilia C."/>
            <person name="Mateos I."/>
            <person name="Piednoel M."/>
            <person name="Hagmann J."/>
            <person name="Chen-Min-Tao R."/>
            <person name="Iglesias-Fernandez R."/>
            <person name="Schuster S.C."/>
            <person name="Alonso-Blanco C."/>
            <person name="Roudier F."/>
            <person name="Carbonero P."/>
            <person name="Paz-Ares J."/>
            <person name="Davis S.J."/>
            <person name="Pecinka A."/>
            <person name="Quesneville H."/>
            <person name="Colot V."/>
            <person name="Lysak M.A."/>
            <person name="Weigel D."/>
            <person name="Coupland G."/>
            <person name="Schneeberger K."/>
        </authorList>
    </citation>
    <scope>NUCLEOTIDE SEQUENCE [LARGE SCALE GENOMIC DNA]</scope>
    <source>
        <strain evidence="9">cv. Pajares</strain>
    </source>
</reference>
<dbReference type="GO" id="GO:0019871">
    <property type="term" value="F:sodium channel inhibitor activity"/>
    <property type="evidence" value="ECO:0007669"/>
    <property type="project" value="InterPro"/>
</dbReference>
<gene>
    <name evidence="8" type="ordered locus">AALP_Aa6g232800</name>
</gene>
<protein>
    <recommendedName>
        <fullName evidence="7">Knottins-like domain-containing protein</fullName>
    </recommendedName>
</protein>
<evidence type="ECO:0000256" key="4">
    <source>
        <dbReference type="ARBA" id="ARBA00022577"/>
    </source>
</evidence>
<dbReference type="Gramene" id="KFK32371">
    <property type="protein sequence ID" value="KFK32371"/>
    <property type="gene ID" value="AALP_AA6G232800"/>
</dbReference>
<evidence type="ECO:0000313" key="9">
    <source>
        <dbReference type="Proteomes" id="UP000029120"/>
    </source>
</evidence>
<dbReference type="InterPro" id="IPR036574">
    <property type="entry name" value="Scorpion_toxin-like_sf"/>
</dbReference>
<proteinExistence type="inferred from homology"/>
<evidence type="ECO:0000259" key="7">
    <source>
        <dbReference type="SMART" id="SM00505"/>
    </source>
</evidence>
<accession>A0A087GR69</accession>
<evidence type="ECO:0000256" key="1">
    <source>
        <dbReference type="ARBA" id="ARBA00004613"/>
    </source>
</evidence>
<organism evidence="8 9">
    <name type="scientific">Arabis alpina</name>
    <name type="common">Alpine rock-cress</name>
    <dbReference type="NCBI Taxonomy" id="50452"/>
    <lineage>
        <taxon>Eukaryota</taxon>
        <taxon>Viridiplantae</taxon>
        <taxon>Streptophyta</taxon>
        <taxon>Embryophyta</taxon>
        <taxon>Tracheophyta</taxon>
        <taxon>Spermatophyta</taxon>
        <taxon>Magnoliopsida</taxon>
        <taxon>eudicotyledons</taxon>
        <taxon>Gunneridae</taxon>
        <taxon>Pentapetalae</taxon>
        <taxon>rosids</taxon>
        <taxon>malvids</taxon>
        <taxon>Brassicales</taxon>
        <taxon>Brassicaceae</taxon>
        <taxon>Arabideae</taxon>
        <taxon>Arabis</taxon>
    </lineage>
</organism>
<keyword evidence="3" id="KW-0929">Antimicrobial</keyword>
<name>A0A087GR69_ARAAL</name>
<comment type="subcellular location">
    <subcellularLocation>
        <location evidence="1">Secreted</location>
    </subcellularLocation>
</comment>
<dbReference type="SMART" id="SM00505">
    <property type="entry name" value="Knot1"/>
    <property type="match status" value="1"/>
</dbReference>
<sequence length="101" mass="11217">MAVATKSVSTFAIFFILFLVIFEVPETKAQDRKCLKEYGGNVGLSYCAPRIRPTFCHQHCVEKKGAKRGICRWGDAQAGGVKCLCDYCGKPGSSLNDRYIF</sequence>
<dbReference type="Pfam" id="PF00537">
    <property type="entry name" value="Toxin_3"/>
    <property type="match status" value="1"/>
</dbReference>
<dbReference type="Gene3D" id="3.30.30.10">
    <property type="entry name" value="Knottin, scorpion toxin-like"/>
    <property type="match status" value="1"/>
</dbReference>